<dbReference type="InterPro" id="IPR038332">
    <property type="entry name" value="PPE_sf"/>
</dbReference>
<sequence length="650" mass="64705">MSTSTPEEKTQAVSDPQSDSYDPDSPHYDVTMDSSSPFYVGEINDKAESGHEFRAVAEAVSDIFPFSAFGDTFTQALYQRFLTSDRSGMDEGLEIRRAGEAPRTVWENASHEQMVETLGSQADSAAVAETSEEWVRTGNELTLHQKAVADAISDSMGDWQGEGGDAAREHLAGVAKWLGSTAQGAVLTGRQQQIHSQTLNETQKQMDGNPPLPFSAAEANRRLAGIGDPTAYAVAAQQEMQTMQESEARRGQAARIMTQFDETVGGAVDMPLFSPPPALAGPRATAAAGGAAAGGAAAGEAAAGEVAAGTPAVTPQVREPGSFAPGQEAQPAAGTVSPANRSFAAGGPAGDGDGVITPAESGDGGRPFSATVPQVPDGGGESFSPGVASGGSYSPDAPDVPGMPDGGGGPFSPTAPAAPDVPRSGQPFSATVPQVPDGGGESFSPRAASGGSYSPDVSDVPDVPDNSGSFSPAAPDIPDVDDSGTGASSYVPPKFTAPDVHPSGATPPGWSGSVNGDISSRLGGATGAGAGGGIGGVLAGGSSGSGGSGGANAGGRGPATGSGSWGVGGTSGGAGMQHVTGGATGGGATGSGMAGGMAPGMGAAGRKSEEDEEHRMAGYLEDEEDVFAPEQVIAPPVIGDWENNKNEDWR</sequence>
<feature type="compositionally biased region" description="Basic and acidic residues" evidence="1">
    <location>
        <begin position="1"/>
        <end position="10"/>
    </location>
</feature>
<gene>
    <name evidence="2" type="ORF">GCM10009676_37660</name>
</gene>
<evidence type="ECO:0000256" key="1">
    <source>
        <dbReference type="SAM" id="MobiDB-lite"/>
    </source>
</evidence>
<reference evidence="2 3" key="1">
    <citation type="journal article" date="2019" name="Int. J. Syst. Evol. Microbiol.">
        <title>The Global Catalogue of Microorganisms (GCM) 10K type strain sequencing project: providing services to taxonomists for standard genome sequencing and annotation.</title>
        <authorList>
            <consortium name="The Broad Institute Genomics Platform"/>
            <consortium name="The Broad Institute Genome Sequencing Center for Infectious Disease"/>
            <person name="Wu L."/>
            <person name="Ma J."/>
        </authorList>
    </citation>
    <scope>NUCLEOTIDE SEQUENCE [LARGE SCALE GENOMIC DNA]</scope>
    <source>
        <strain evidence="2 3">JCM 13023</strain>
    </source>
</reference>
<feature type="region of interest" description="Disordered" evidence="1">
    <location>
        <begin position="309"/>
        <end position="518"/>
    </location>
</feature>
<dbReference type="Proteomes" id="UP001500653">
    <property type="component" value="Unassembled WGS sequence"/>
</dbReference>
<accession>A0ABN1WIC0</accession>
<evidence type="ECO:0000313" key="2">
    <source>
        <dbReference type="EMBL" id="GAA1247901.1"/>
    </source>
</evidence>
<evidence type="ECO:0000313" key="3">
    <source>
        <dbReference type="Proteomes" id="UP001500653"/>
    </source>
</evidence>
<proteinExistence type="predicted"/>
<feature type="compositionally biased region" description="Low complexity" evidence="1">
    <location>
        <begin position="452"/>
        <end position="465"/>
    </location>
</feature>
<feature type="compositionally biased region" description="Gly residues" evidence="1">
    <location>
        <begin position="582"/>
        <end position="603"/>
    </location>
</feature>
<name>A0ABN1WIC0_9PSEU</name>
<feature type="compositionally biased region" description="Gly residues" evidence="1">
    <location>
        <begin position="543"/>
        <end position="575"/>
    </location>
</feature>
<dbReference type="RefSeq" id="WP_344056535.1">
    <property type="nucleotide sequence ID" value="NZ_BAAALN010000016.1"/>
</dbReference>
<feature type="compositionally biased region" description="Basic and acidic residues" evidence="1">
    <location>
        <begin position="606"/>
        <end position="616"/>
    </location>
</feature>
<dbReference type="EMBL" id="BAAALN010000016">
    <property type="protein sequence ID" value="GAA1247901.1"/>
    <property type="molecule type" value="Genomic_DNA"/>
</dbReference>
<evidence type="ECO:0008006" key="4">
    <source>
        <dbReference type="Google" id="ProtNLM"/>
    </source>
</evidence>
<protein>
    <recommendedName>
        <fullName evidence="4">PPE family protein</fullName>
    </recommendedName>
</protein>
<keyword evidence="3" id="KW-1185">Reference proteome</keyword>
<organism evidence="2 3">
    <name type="scientific">Prauserella halophila</name>
    <dbReference type="NCBI Taxonomy" id="185641"/>
    <lineage>
        <taxon>Bacteria</taxon>
        <taxon>Bacillati</taxon>
        <taxon>Actinomycetota</taxon>
        <taxon>Actinomycetes</taxon>
        <taxon>Pseudonocardiales</taxon>
        <taxon>Pseudonocardiaceae</taxon>
        <taxon>Prauserella</taxon>
    </lineage>
</organism>
<comment type="caution">
    <text evidence="2">The sequence shown here is derived from an EMBL/GenBank/DDBJ whole genome shotgun (WGS) entry which is preliminary data.</text>
</comment>
<dbReference type="Gene3D" id="1.20.1260.20">
    <property type="entry name" value="PPE superfamily"/>
    <property type="match status" value="1"/>
</dbReference>
<feature type="region of interest" description="Disordered" evidence="1">
    <location>
        <begin position="543"/>
        <end position="650"/>
    </location>
</feature>
<feature type="region of interest" description="Disordered" evidence="1">
    <location>
        <begin position="1"/>
        <end position="36"/>
    </location>
</feature>